<keyword evidence="3" id="KW-1185">Reference proteome</keyword>
<reference evidence="2 3" key="1">
    <citation type="journal article" date="2024" name="Science">
        <title>Giant polyketide synthase enzymes in the biosynthesis of giant marine polyether toxins.</title>
        <authorList>
            <person name="Fallon T.R."/>
            <person name="Shende V.V."/>
            <person name="Wierzbicki I.H."/>
            <person name="Pendleton A.L."/>
            <person name="Watervoot N.F."/>
            <person name="Auber R.P."/>
            <person name="Gonzalez D.J."/>
            <person name="Wisecaver J.H."/>
            <person name="Moore B.S."/>
        </authorList>
    </citation>
    <scope>NUCLEOTIDE SEQUENCE [LARGE SCALE GENOMIC DNA]</scope>
    <source>
        <strain evidence="2 3">12B1</strain>
    </source>
</reference>
<organism evidence="2 3">
    <name type="scientific">Prymnesium parvum</name>
    <name type="common">Toxic golden alga</name>
    <dbReference type="NCBI Taxonomy" id="97485"/>
    <lineage>
        <taxon>Eukaryota</taxon>
        <taxon>Haptista</taxon>
        <taxon>Haptophyta</taxon>
        <taxon>Prymnesiophyceae</taxon>
        <taxon>Prymnesiales</taxon>
        <taxon>Prymnesiaceae</taxon>
        <taxon>Prymnesium</taxon>
    </lineage>
</organism>
<dbReference type="Proteomes" id="UP001515480">
    <property type="component" value="Unassembled WGS sequence"/>
</dbReference>
<evidence type="ECO:0000313" key="3">
    <source>
        <dbReference type="Proteomes" id="UP001515480"/>
    </source>
</evidence>
<accession>A0AB34IDW4</accession>
<protein>
    <submittedName>
        <fullName evidence="2">Uncharacterized protein</fullName>
    </submittedName>
</protein>
<dbReference type="AlphaFoldDB" id="A0AB34IDW4"/>
<feature type="region of interest" description="Disordered" evidence="1">
    <location>
        <begin position="116"/>
        <end position="147"/>
    </location>
</feature>
<evidence type="ECO:0000256" key="1">
    <source>
        <dbReference type="SAM" id="MobiDB-lite"/>
    </source>
</evidence>
<feature type="compositionally biased region" description="Low complexity" evidence="1">
    <location>
        <begin position="134"/>
        <end position="147"/>
    </location>
</feature>
<name>A0AB34IDW4_PRYPA</name>
<evidence type="ECO:0000313" key="2">
    <source>
        <dbReference type="EMBL" id="KAL1496702.1"/>
    </source>
</evidence>
<gene>
    <name evidence="2" type="ORF">AB1Y20_014295</name>
</gene>
<sequence length="147" mass="15681">MAGSLGGLQPLARSVAALSISSLPPLVLGVARSSLAAKGFGFALILRRRGLSPPLPCQLPSPMPACSQSPRRRGPFGHRTRRCFLLLLGFAPHSRPESLHRLCRFTPLADAVEGPRPAIPGRRCQRPHPFPTWASRPSAPAASPCLV</sequence>
<comment type="caution">
    <text evidence="2">The sequence shown here is derived from an EMBL/GenBank/DDBJ whole genome shotgun (WGS) entry which is preliminary data.</text>
</comment>
<proteinExistence type="predicted"/>
<dbReference type="EMBL" id="JBGBPQ010000028">
    <property type="protein sequence ID" value="KAL1496702.1"/>
    <property type="molecule type" value="Genomic_DNA"/>
</dbReference>